<proteinExistence type="predicted"/>
<dbReference type="AlphaFoldDB" id="A0A8T2JYW1"/>
<evidence type="ECO:0000313" key="2">
    <source>
        <dbReference type="EMBL" id="KAG8447591.1"/>
    </source>
</evidence>
<gene>
    <name evidence="2" type="ORF">GDO86_014917</name>
</gene>
<dbReference type="Proteomes" id="UP000812440">
    <property type="component" value="Chromosome 8_10"/>
</dbReference>
<feature type="compositionally biased region" description="Polar residues" evidence="1">
    <location>
        <begin position="1"/>
        <end position="10"/>
    </location>
</feature>
<dbReference type="Pfam" id="PF14825">
    <property type="entry name" value="CFAP77"/>
    <property type="match status" value="1"/>
</dbReference>
<reference evidence="2" key="1">
    <citation type="thesis" date="2020" institute="ProQuest LLC" country="789 East Eisenhower Parkway, Ann Arbor, MI, USA">
        <title>Comparative Genomics and Chromosome Evolution.</title>
        <authorList>
            <person name="Mudd A.B."/>
        </authorList>
    </citation>
    <scope>NUCLEOTIDE SEQUENCE</scope>
    <source>
        <strain evidence="2">Female2</strain>
        <tissue evidence="2">Blood</tissue>
    </source>
</reference>
<evidence type="ECO:0000313" key="3">
    <source>
        <dbReference type="Proteomes" id="UP000812440"/>
    </source>
</evidence>
<dbReference type="InterPro" id="IPR029147">
    <property type="entry name" value="CFAP77"/>
</dbReference>
<comment type="caution">
    <text evidence="2">The sequence shown here is derived from an EMBL/GenBank/DDBJ whole genome shotgun (WGS) entry which is preliminary data.</text>
</comment>
<organism evidence="2 3">
    <name type="scientific">Hymenochirus boettgeri</name>
    <name type="common">Congo dwarf clawed frog</name>
    <dbReference type="NCBI Taxonomy" id="247094"/>
    <lineage>
        <taxon>Eukaryota</taxon>
        <taxon>Metazoa</taxon>
        <taxon>Chordata</taxon>
        <taxon>Craniata</taxon>
        <taxon>Vertebrata</taxon>
        <taxon>Euteleostomi</taxon>
        <taxon>Amphibia</taxon>
        <taxon>Batrachia</taxon>
        <taxon>Anura</taxon>
        <taxon>Pipoidea</taxon>
        <taxon>Pipidae</taxon>
        <taxon>Pipinae</taxon>
        <taxon>Hymenochirus</taxon>
    </lineage>
</organism>
<name>A0A8T2JYW1_9PIPI</name>
<dbReference type="PANTHER" id="PTHR28617">
    <property type="entry name" value="CILIA- AND FLAGELLA-ASSOCIATED PROTEIN 77"/>
    <property type="match status" value="1"/>
</dbReference>
<dbReference type="OrthoDB" id="532484at2759"/>
<keyword evidence="3" id="KW-1185">Reference proteome</keyword>
<sequence length="229" mass="25832">MEVNGATSMSAEAELGRTRKTTYPLPGPDFTYGVNSYIREGGVALALGQWSTIEAKAGTRKLEPHYIALNREAVKSGLVTAHEHQVYRNHHQIWRALPEDRTKSQGDSLPANMTFGISTRPSTPIGDLLEHRYRHLWIEQQRGAQETLQLQSKEKVKKSKVQHTRASILRKHHPQEEPPPLWHLPRFDKVGPHLDTFQSPEIRQKAFIAHNSESAARRGLNGQGVYSIG</sequence>
<dbReference type="EMBL" id="JAACNH010000003">
    <property type="protein sequence ID" value="KAG8447591.1"/>
    <property type="molecule type" value="Genomic_DNA"/>
</dbReference>
<evidence type="ECO:0008006" key="4">
    <source>
        <dbReference type="Google" id="ProtNLM"/>
    </source>
</evidence>
<feature type="region of interest" description="Disordered" evidence="1">
    <location>
        <begin position="1"/>
        <end position="22"/>
    </location>
</feature>
<accession>A0A8T2JYW1</accession>
<protein>
    <recommendedName>
        <fullName evidence="4">Cilia and flagella associated protein 77</fullName>
    </recommendedName>
</protein>
<dbReference type="PANTHER" id="PTHR28617:SF1">
    <property type="entry name" value="CILIA- AND FLAGELLA-ASSOCIATED PROTEIN 77"/>
    <property type="match status" value="1"/>
</dbReference>
<evidence type="ECO:0000256" key="1">
    <source>
        <dbReference type="SAM" id="MobiDB-lite"/>
    </source>
</evidence>